<evidence type="ECO:0000259" key="9">
    <source>
        <dbReference type="SMART" id="SM01349"/>
    </source>
</evidence>
<keyword evidence="5" id="KW-0493">Microtubule</keyword>
<dbReference type="OrthoDB" id="46159at2759"/>
<dbReference type="SUPFAM" id="SSF48371">
    <property type="entry name" value="ARM repeat"/>
    <property type="match status" value="1"/>
</dbReference>
<dbReference type="GeneID" id="54295040"/>
<dbReference type="RefSeq" id="XP_033392497.1">
    <property type="nucleotide sequence ID" value="XM_033537544.1"/>
</dbReference>
<comment type="similarity">
    <text evidence="2">Belongs to the CLASP family.</text>
</comment>
<feature type="compositionally biased region" description="Low complexity" evidence="8">
    <location>
        <begin position="596"/>
        <end position="615"/>
    </location>
</feature>
<dbReference type="GO" id="GO:0090307">
    <property type="term" value="P:mitotic spindle assembly"/>
    <property type="evidence" value="ECO:0007669"/>
    <property type="project" value="TreeGrafter"/>
</dbReference>
<dbReference type="AlphaFoldDB" id="A0A6A6AXW7"/>
<keyword evidence="11" id="KW-1185">Reference proteome</keyword>
<evidence type="ECO:0000256" key="2">
    <source>
        <dbReference type="ARBA" id="ARBA00009549"/>
    </source>
</evidence>
<reference evidence="10" key="1">
    <citation type="journal article" date="2020" name="Stud. Mycol.">
        <title>101 Dothideomycetes genomes: a test case for predicting lifestyles and emergence of pathogens.</title>
        <authorList>
            <person name="Haridas S."/>
            <person name="Albert R."/>
            <person name="Binder M."/>
            <person name="Bloem J."/>
            <person name="Labutti K."/>
            <person name="Salamov A."/>
            <person name="Andreopoulos B."/>
            <person name="Baker S."/>
            <person name="Barry K."/>
            <person name="Bills G."/>
            <person name="Bluhm B."/>
            <person name="Cannon C."/>
            <person name="Castanera R."/>
            <person name="Culley D."/>
            <person name="Daum C."/>
            <person name="Ezra D."/>
            <person name="Gonzalez J."/>
            <person name="Henrissat B."/>
            <person name="Kuo A."/>
            <person name="Liang C."/>
            <person name="Lipzen A."/>
            <person name="Lutzoni F."/>
            <person name="Magnuson J."/>
            <person name="Mondo S."/>
            <person name="Nolan M."/>
            <person name="Ohm R."/>
            <person name="Pangilinan J."/>
            <person name="Park H.-J."/>
            <person name="Ramirez L."/>
            <person name="Alfaro M."/>
            <person name="Sun H."/>
            <person name="Tritt A."/>
            <person name="Yoshinaga Y."/>
            <person name="Zwiers L.-H."/>
            <person name="Turgeon B."/>
            <person name="Goodwin S."/>
            <person name="Spatafora J."/>
            <person name="Crous P."/>
            <person name="Grigoriev I."/>
        </authorList>
    </citation>
    <scope>NUCLEOTIDE SEQUENCE</scope>
    <source>
        <strain evidence="10">CBS 121167</strain>
    </source>
</reference>
<dbReference type="Pfam" id="PF12348">
    <property type="entry name" value="CLASP_N"/>
    <property type="match status" value="2"/>
</dbReference>
<evidence type="ECO:0000313" key="11">
    <source>
        <dbReference type="Proteomes" id="UP000799438"/>
    </source>
</evidence>
<dbReference type="InterPro" id="IPR024395">
    <property type="entry name" value="CLASP_N_dom"/>
</dbReference>
<proteinExistence type="inferred from homology"/>
<feature type="domain" description="TOG" evidence="9">
    <location>
        <begin position="1"/>
        <end position="216"/>
    </location>
</feature>
<evidence type="ECO:0000256" key="3">
    <source>
        <dbReference type="ARBA" id="ARBA00011375"/>
    </source>
</evidence>
<keyword evidence="4" id="KW-0132">Cell division</keyword>
<evidence type="ECO:0000256" key="8">
    <source>
        <dbReference type="SAM" id="MobiDB-lite"/>
    </source>
</evidence>
<feature type="region of interest" description="Disordered" evidence="8">
    <location>
        <begin position="509"/>
        <end position="715"/>
    </location>
</feature>
<evidence type="ECO:0000256" key="6">
    <source>
        <dbReference type="ARBA" id="ARBA00022776"/>
    </source>
</evidence>
<dbReference type="GO" id="GO:0051301">
    <property type="term" value="P:cell division"/>
    <property type="evidence" value="ECO:0007669"/>
    <property type="project" value="UniProtKB-KW"/>
</dbReference>
<gene>
    <name evidence="10" type="ORF">K452DRAFT_236906</name>
</gene>
<dbReference type="InterPro" id="IPR016024">
    <property type="entry name" value="ARM-type_fold"/>
</dbReference>
<feature type="compositionally biased region" description="Polar residues" evidence="8">
    <location>
        <begin position="798"/>
        <end position="811"/>
    </location>
</feature>
<dbReference type="PANTHER" id="PTHR21567:SF9">
    <property type="entry name" value="CLIP-ASSOCIATING PROTEIN"/>
    <property type="match status" value="1"/>
</dbReference>
<feature type="region of interest" description="Disordered" evidence="8">
    <location>
        <begin position="794"/>
        <end position="816"/>
    </location>
</feature>
<dbReference type="SMART" id="SM01349">
    <property type="entry name" value="TOG"/>
    <property type="match status" value="2"/>
</dbReference>
<evidence type="ECO:0000256" key="5">
    <source>
        <dbReference type="ARBA" id="ARBA00022701"/>
    </source>
</evidence>
<dbReference type="GO" id="GO:1990023">
    <property type="term" value="C:mitotic spindle midzone"/>
    <property type="evidence" value="ECO:0007669"/>
    <property type="project" value="TreeGrafter"/>
</dbReference>
<comment type="subcellular location">
    <subcellularLocation>
        <location evidence="1">Cytoplasm</location>
        <location evidence="1">Cytoskeleton</location>
        <location evidence="1">Spindle</location>
    </subcellularLocation>
</comment>
<dbReference type="GO" id="GO:0008017">
    <property type="term" value="F:microtubule binding"/>
    <property type="evidence" value="ECO:0007669"/>
    <property type="project" value="TreeGrafter"/>
</dbReference>
<feature type="compositionally biased region" description="Polar residues" evidence="8">
    <location>
        <begin position="638"/>
        <end position="657"/>
    </location>
</feature>
<organism evidence="10 11">
    <name type="scientific">Aplosporella prunicola CBS 121167</name>
    <dbReference type="NCBI Taxonomy" id="1176127"/>
    <lineage>
        <taxon>Eukaryota</taxon>
        <taxon>Fungi</taxon>
        <taxon>Dikarya</taxon>
        <taxon>Ascomycota</taxon>
        <taxon>Pezizomycotina</taxon>
        <taxon>Dothideomycetes</taxon>
        <taxon>Dothideomycetes incertae sedis</taxon>
        <taxon>Botryosphaeriales</taxon>
        <taxon>Aplosporellaceae</taxon>
        <taxon>Aplosporella</taxon>
    </lineage>
</organism>
<feature type="compositionally biased region" description="Polar residues" evidence="8">
    <location>
        <begin position="560"/>
        <end position="576"/>
    </location>
</feature>
<dbReference type="Proteomes" id="UP000799438">
    <property type="component" value="Unassembled WGS sequence"/>
</dbReference>
<feature type="domain" description="TOG" evidence="9">
    <location>
        <begin position="280"/>
        <end position="519"/>
    </location>
</feature>
<dbReference type="PANTHER" id="PTHR21567">
    <property type="entry name" value="CLASP"/>
    <property type="match status" value="1"/>
</dbReference>
<dbReference type="GO" id="GO:0060172">
    <property type="term" value="P:astral microtubule depolymerization"/>
    <property type="evidence" value="ECO:0007669"/>
    <property type="project" value="TreeGrafter"/>
</dbReference>
<dbReference type="GO" id="GO:0005881">
    <property type="term" value="C:cytoplasmic microtubule"/>
    <property type="evidence" value="ECO:0007669"/>
    <property type="project" value="TreeGrafter"/>
</dbReference>
<dbReference type="InterPro" id="IPR034085">
    <property type="entry name" value="TOG"/>
</dbReference>
<dbReference type="GO" id="GO:0005815">
    <property type="term" value="C:microtubule organizing center"/>
    <property type="evidence" value="ECO:0007669"/>
    <property type="project" value="TreeGrafter"/>
</dbReference>
<keyword evidence="6" id="KW-0498">Mitosis</keyword>
<feature type="region of interest" description="Disordered" evidence="8">
    <location>
        <begin position="1039"/>
        <end position="1072"/>
    </location>
</feature>
<evidence type="ECO:0000313" key="10">
    <source>
        <dbReference type="EMBL" id="KAF2136779.1"/>
    </source>
</evidence>
<accession>A0A6A6AXW7</accession>
<dbReference type="GO" id="GO:0005876">
    <property type="term" value="C:spindle microtubule"/>
    <property type="evidence" value="ECO:0007669"/>
    <property type="project" value="TreeGrafter"/>
</dbReference>
<protein>
    <recommendedName>
        <fullName evidence="9">TOG domain-containing protein</fullName>
    </recommendedName>
</protein>
<name>A0A6A6AXW7_9PEZI</name>
<feature type="region of interest" description="Disordered" evidence="8">
    <location>
        <begin position="251"/>
        <end position="270"/>
    </location>
</feature>
<evidence type="ECO:0000256" key="4">
    <source>
        <dbReference type="ARBA" id="ARBA00022618"/>
    </source>
</evidence>
<dbReference type="Gene3D" id="1.25.10.10">
    <property type="entry name" value="Leucine-rich Repeat Variant"/>
    <property type="match status" value="2"/>
</dbReference>
<dbReference type="InterPro" id="IPR011989">
    <property type="entry name" value="ARM-like"/>
</dbReference>
<feature type="compositionally biased region" description="Low complexity" evidence="8">
    <location>
        <begin position="510"/>
        <end position="528"/>
    </location>
</feature>
<evidence type="ECO:0000256" key="1">
    <source>
        <dbReference type="ARBA" id="ARBA00004186"/>
    </source>
</evidence>
<dbReference type="EMBL" id="ML995512">
    <property type="protein sequence ID" value="KAF2136779.1"/>
    <property type="molecule type" value="Genomic_DNA"/>
</dbReference>
<keyword evidence="6" id="KW-0131">Cell cycle</keyword>
<comment type="subunit">
    <text evidence="3">Interacts with microtubules.</text>
</comment>
<comment type="function">
    <text evidence="7">Microtubule binding protein that promotes the stabilization of dynamic microtubules. Required for mitotic spindle formation.</text>
</comment>
<evidence type="ECO:0000256" key="7">
    <source>
        <dbReference type="ARBA" id="ARBA00024889"/>
    </source>
</evidence>
<sequence>MEDQAASLLATLKKPSSTIDAKITQFNNLKSNIKHQRVPEGAHQAVFECIRLAIGAQTSTTLVSTGFSALAHLIKRLALQDQTAVISSQCPKLLPLLLDRLGDARESHRSAASQSLADLWPYNHAGVEGIIREGALGGTNSRAKEAAMQWVVKMHNNEGLPFKSFVSYLVANLEDSDGAVRESAKTAVVELFKTAPEHAKTNLKKQLNAHGVRKTIASYIVSSLGIPGSTIDVDLKSSTASVSTAHLNPDTGFADSLGPEHPPPSESVPMDPIYVYTQRELDDTFRDMAPHFEGRETEQNWLPRDKSITKLRRMNQGNTPHEYQAAFVAGVRSILDGIIKVCSSLRTTMSTNGCQLVQELARTLGPAMDPMVELLLQTFIKMSANTKNIAAQNGNVTVDTIFQNVTYTNRIMQHVQFAVVDKNVQPRTFAAGWLKTLIRRNAQHKGHFEHTGGLDNTMKAIQKGLSDANPKVRENFRSTYWQFAKIWPDRGAIIMEGLDAKAQSLLQKDSNNPNAAAPSAPNAKGPAGRLKSQISRSSLKETIAAQRKAQLAKKIPDRPSSAQSSFSPVKSGSSTHLTDRPGLSKSQTMPRPPSGLSNRSALNSSTSAASSGNSLMAKPVRRPRMQPRPQTADPYASRNRNAPRTETPTLSPENSPSRAPARKTDTVKRTLGPRSTTKEGAAATPARPKSRLGEGSHRKTPSIEPPTTPSNNEDLTMVMPFRQRTATDGGISYANDDEGFTMVVPTMKFSQHDERRLSSPRASPSKIPSPRGSSRPASRDLHLGSPIANLKAIVQARSPPSKSTEGASTDITAGEEVKVYEDPVVAQEAEAPQPPKDEKTVLGELPVNEQNRDRRESSETLNGAWDDSKEKPAANGSANDEEIVHDRAEVLRTRRLLASGIERIRAKTLDVHGFRRLQDLVKSDMDIWGENGERFGDLLLALLDYLETPTEVLKTPAIKAQNIKTQVLGTIRAMLVLHRKLSAPYDSRALCSVLSARAQWDSASYISVDLEKLASDIVAHGDATACMTAIIELLEASSPAGPAAPGSPSSAASASSNTPSRPSSSTAPNPRTTTLSLQTLSNLLQTRDAKTSPIDEAQAGQLGRLAVKFLGSLDPDVRRADMEFCVQLHERLGGEQDGGFWKAVAGADKGHLNLMTYYLARRSKA</sequence>
<feature type="region of interest" description="Disordered" evidence="8">
    <location>
        <begin position="750"/>
        <end position="782"/>
    </location>
</feature>
<feature type="region of interest" description="Disordered" evidence="8">
    <location>
        <begin position="828"/>
        <end position="881"/>
    </location>
</feature>